<reference evidence="4" key="1">
    <citation type="submission" date="2011-02" db="EMBL/GenBank/DDBJ databases">
        <title>The Genome Sequence of Capsaspora owczarzaki ATCC 30864.</title>
        <authorList>
            <person name="Russ C."/>
            <person name="Cuomo C."/>
            <person name="Burger G."/>
            <person name="Gray M.W."/>
            <person name="Holland P.W.H."/>
            <person name="King N."/>
            <person name="Lang F.B.F."/>
            <person name="Roger A.J."/>
            <person name="Ruiz-Trillo I."/>
            <person name="Young S.K."/>
            <person name="Zeng Q."/>
            <person name="Gargeya S."/>
            <person name="Alvarado L."/>
            <person name="Berlin A."/>
            <person name="Chapman S.B."/>
            <person name="Chen Z."/>
            <person name="Freedman E."/>
            <person name="Gellesch M."/>
            <person name="Goldberg J."/>
            <person name="Griggs A."/>
            <person name="Gujja S."/>
            <person name="Heilman E."/>
            <person name="Heiman D."/>
            <person name="Howarth C."/>
            <person name="Mehta T."/>
            <person name="Neiman D."/>
            <person name="Pearson M."/>
            <person name="Roberts A."/>
            <person name="Saif S."/>
            <person name="Shea T."/>
            <person name="Shenoy N."/>
            <person name="Sisk P."/>
            <person name="Stolte C."/>
            <person name="Sykes S."/>
            <person name="White J."/>
            <person name="Yandava C."/>
            <person name="Haas B."/>
            <person name="Nusbaum C."/>
            <person name="Birren B."/>
        </authorList>
    </citation>
    <scope>NUCLEOTIDE SEQUENCE</scope>
    <source>
        <strain evidence="4">ATCC 30864</strain>
    </source>
</reference>
<evidence type="ECO:0000313" key="3">
    <source>
        <dbReference type="EMBL" id="KJE94269.1"/>
    </source>
</evidence>
<dbReference type="GO" id="GO:0000978">
    <property type="term" value="F:RNA polymerase II cis-regulatory region sequence-specific DNA binding"/>
    <property type="evidence" value="ECO:0007669"/>
    <property type="project" value="TreeGrafter"/>
</dbReference>
<feature type="compositionally biased region" description="Low complexity" evidence="1">
    <location>
        <begin position="84"/>
        <end position="100"/>
    </location>
</feature>
<dbReference type="OrthoDB" id="8427027at2759"/>
<evidence type="ECO:0000259" key="2">
    <source>
        <dbReference type="PROSITE" id="PS50217"/>
    </source>
</evidence>
<dbReference type="Proteomes" id="UP000008743">
    <property type="component" value="Unassembled WGS sequence"/>
</dbReference>
<evidence type="ECO:0000256" key="1">
    <source>
        <dbReference type="SAM" id="MobiDB-lite"/>
    </source>
</evidence>
<protein>
    <recommendedName>
        <fullName evidence="2">BZIP domain-containing protein</fullName>
    </recommendedName>
</protein>
<feature type="compositionally biased region" description="Polar residues" evidence="1">
    <location>
        <begin position="193"/>
        <end position="206"/>
    </location>
</feature>
<dbReference type="PROSITE" id="PS50217">
    <property type="entry name" value="BZIP"/>
    <property type="match status" value="1"/>
</dbReference>
<dbReference type="RefSeq" id="XP_004347689.1">
    <property type="nucleotide sequence ID" value="XM_004347639.2"/>
</dbReference>
<dbReference type="PANTHER" id="PTHR45879:SF3">
    <property type="entry name" value="CYCLIC AMP RESPONSE ELEMENT-BINDING PROTEIN B"/>
    <property type="match status" value="1"/>
</dbReference>
<dbReference type="EMBL" id="KE346366">
    <property type="protein sequence ID" value="KJE94269.1"/>
    <property type="molecule type" value="Genomic_DNA"/>
</dbReference>
<dbReference type="InParanoid" id="A0A0D2X3G5"/>
<feature type="region of interest" description="Disordered" evidence="1">
    <location>
        <begin position="52"/>
        <end position="100"/>
    </location>
</feature>
<organism evidence="3 4">
    <name type="scientific">Capsaspora owczarzaki (strain ATCC 30864)</name>
    <dbReference type="NCBI Taxonomy" id="595528"/>
    <lineage>
        <taxon>Eukaryota</taxon>
        <taxon>Filasterea</taxon>
        <taxon>Capsaspora</taxon>
    </lineage>
</organism>
<name>A0A0D2X3G5_CAPO3</name>
<accession>A0A0D2X3G5</accession>
<dbReference type="SUPFAM" id="SSF57959">
    <property type="entry name" value="Leucine zipper domain"/>
    <property type="match status" value="1"/>
</dbReference>
<dbReference type="PANTHER" id="PTHR45879">
    <property type="entry name" value="CYCLIC AMP RESPONSE ELEMENT-BINDING PROTEIN B"/>
    <property type="match status" value="1"/>
</dbReference>
<dbReference type="STRING" id="595528.A0A0D2X3G5"/>
<dbReference type="CDD" id="cd14690">
    <property type="entry name" value="bZIP_CREB1"/>
    <property type="match status" value="1"/>
</dbReference>
<dbReference type="eggNOG" id="KOG3584">
    <property type="taxonomic scope" value="Eukaryota"/>
</dbReference>
<proteinExistence type="predicted"/>
<dbReference type="AlphaFoldDB" id="A0A0D2X3G5"/>
<feature type="domain" description="BZIP" evidence="2">
    <location>
        <begin position="208"/>
        <end position="265"/>
    </location>
</feature>
<dbReference type="Gene3D" id="1.20.5.170">
    <property type="match status" value="1"/>
</dbReference>
<evidence type="ECO:0000313" key="4">
    <source>
        <dbReference type="Proteomes" id="UP000008743"/>
    </source>
</evidence>
<dbReference type="GO" id="GO:0005634">
    <property type="term" value="C:nucleus"/>
    <property type="evidence" value="ECO:0007669"/>
    <property type="project" value="InterPro"/>
</dbReference>
<sequence>MSAHVNLLENRVSLGELDRTLASDSLERRASDSELMKRQSFLSLVDDLHKQEKAQSELNGEHTASRGVAEPQAGHHFPPVPAHQQKLLDQQQPQQSLQQPWQPALDYTPTVVQYAPAVFRAQPPAPIPIHGQPPQFIMQVLPSTPLTTAPPASATRGSTRSQQQQQQQQQQASAAAAATSQWHAQDDDHNDTSSDAESQHGFSTTRPADKKQRRLQKNREAAKECRRKKKEYISTLEDRVKVLEQQNSALTEEVKRLQAALAQRS</sequence>
<dbReference type="InterPro" id="IPR046347">
    <property type="entry name" value="bZIP_sf"/>
</dbReference>
<keyword evidence="4" id="KW-1185">Reference proteome</keyword>
<dbReference type="GO" id="GO:0000981">
    <property type="term" value="F:DNA-binding transcription factor activity, RNA polymerase II-specific"/>
    <property type="evidence" value="ECO:0007669"/>
    <property type="project" value="TreeGrafter"/>
</dbReference>
<feature type="compositionally biased region" description="Basic and acidic residues" evidence="1">
    <location>
        <begin position="52"/>
        <end position="64"/>
    </location>
</feature>
<gene>
    <name evidence="3" type="ORF">CAOG_004938</name>
</gene>
<dbReference type="SMART" id="SM00338">
    <property type="entry name" value="BRLZ"/>
    <property type="match status" value="1"/>
</dbReference>
<dbReference type="InterPro" id="IPR001630">
    <property type="entry name" value="Leuzip_CREB"/>
</dbReference>
<dbReference type="InterPro" id="IPR004827">
    <property type="entry name" value="bZIP"/>
</dbReference>
<dbReference type="GO" id="GO:0005667">
    <property type="term" value="C:transcription regulator complex"/>
    <property type="evidence" value="ECO:0007669"/>
    <property type="project" value="TreeGrafter"/>
</dbReference>
<feature type="region of interest" description="Disordered" evidence="1">
    <location>
        <begin position="144"/>
        <end position="227"/>
    </location>
</feature>
<feature type="compositionally biased region" description="Low complexity" evidence="1">
    <location>
        <begin position="144"/>
        <end position="183"/>
    </location>
</feature>
<dbReference type="PROSITE" id="PS00036">
    <property type="entry name" value="BZIP_BASIC"/>
    <property type="match status" value="1"/>
</dbReference>
<dbReference type="PRINTS" id="PR00041">
    <property type="entry name" value="LEUZIPPRCREB"/>
</dbReference>
<dbReference type="Pfam" id="PF00170">
    <property type="entry name" value="bZIP_1"/>
    <property type="match status" value="1"/>
</dbReference>